<accession>A0A8S5Q575</accession>
<proteinExistence type="predicted"/>
<evidence type="ECO:0000313" key="1">
    <source>
        <dbReference type="EMBL" id="DAE13700.1"/>
    </source>
</evidence>
<name>A0A8S5Q575_9CAUD</name>
<organism evidence="1">
    <name type="scientific">Siphoviridae sp. ctQqU1</name>
    <dbReference type="NCBI Taxonomy" id="2825496"/>
    <lineage>
        <taxon>Viruses</taxon>
        <taxon>Duplodnaviria</taxon>
        <taxon>Heunggongvirae</taxon>
        <taxon>Uroviricota</taxon>
        <taxon>Caudoviricetes</taxon>
    </lineage>
</organism>
<reference evidence="1" key="1">
    <citation type="journal article" date="2021" name="Proc. Natl. Acad. Sci. U.S.A.">
        <title>A Catalog of Tens of Thousands of Viruses from Human Metagenomes Reveals Hidden Associations with Chronic Diseases.</title>
        <authorList>
            <person name="Tisza M.J."/>
            <person name="Buck C.B."/>
        </authorList>
    </citation>
    <scope>NUCLEOTIDE SEQUENCE</scope>
    <source>
        <strain evidence="1">CtQqU1</strain>
    </source>
</reference>
<dbReference type="EMBL" id="BK015568">
    <property type="protein sequence ID" value="DAE13700.1"/>
    <property type="molecule type" value="Genomic_DNA"/>
</dbReference>
<sequence>MARWITDRTQSDVDRMKEITAKARTGTWTKAEQSEWLAGMKGALSYTDFNRIESGIQELGSIVGASVSVRTDWTVDGYMKVSDATRWLSNINSIRAKCSGPSGIADTPESMNKLDFSTMNQIEQILFDIETLAKTYVTFSGEYMTGDGQYGF</sequence>
<protein>
    <submittedName>
        <fullName evidence="1">Uncharacterized protein</fullName>
    </submittedName>
</protein>